<evidence type="ECO:0000256" key="3">
    <source>
        <dbReference type="ARBA" id="ARBA00022692"/>
    </source>
</evidence>
<feature type="transmembrane region" description="Helical" evidence="6">
    <location>
        <begin position="171"/>
        <end position="191"/>
    </location>
</feature>
<evidence type="ECO:0000313" key="7">
    <source>
        <dbReference type="EMBL" id="GGH80367.1"/>
    </source>
</evidence>
<feature type="transmembrane region" description="Helical" evidence="6">
    <location>
        <begin position="83"/>
        <end position="109"/>
    </location>
</feature>
<dbReference type="EMBL" id="BMIB01000005">
    <property type="protein sequence ID" value="GGH80367.1"/>
    <property type="molecule type" value="Genomic_DNA"/>
</dbReference>
<feature type="transmembrane region" description="Helical" evidence="6">
    <location>
        <begin position="252"/>
        <end position="272"/>
    </location>
</feature>
<keyword evidence="2" id="KW-1003">Cell membrane</keyword>
<accession>A0A917J3H6</accession>
<feature type="transmembrane region" description="Helical" evidence="6">
    <location>
        <begin position="12"/>
        <end position="36"/>
    </location>
</feature>
<evidence type="ECO:0000256" key="2">
    <source>
        <dbReference type="ARBA" id="ARBA00022475"/>
    </source>
</evidence>
<keyword evidence="5 6" id="KW-0472">Membrane</keyword>
<proteinExistence type="predicted"/>
<feature type="transmembrane region" description="Helical" evidence="6">
    <location>
        <begin position="385"/>
        <end position="408"/>
    </location>
</feature>
<dbReference type="PANTHER" id="PTHR30250:SF11">
    <property type="entry name" value="O-ANTIGEN TRANSPORTER-RELATED"/>
    <property type="match status" value="1"/>
</dbReference>
<feature type="transmembrane region" description="Helical" evidence="6">
    <location>
        <begin position="218"/>
        <end position="240"/>
    </location>
</feature>
<feature type="transmembrane region" description="Helical" evidence="6">
    <location>
        <begin position="293"/>
        <end position="316"/>
    </location>
</feature>
<evidence type="ECO:0000256" key="5">
    <source>
        <dbReference type="ARBA" id="ARBA00023136"/>
    </source>
</evidence>
<dbReference type="RefSeq" id="WP_188957900.1">
    <property type="nucleotide sequence ID" value="NZ_BMIB01000005.1"/>
</dbReference>
<protein>
    <submittedName>
        <fullName evidence="7">Transporter</fullName>
    </submittedName>
</protein>
<evidence type="ECO:0000313" key="8">
    <source>
        <dbReference type="Proteomes" id="UP000627292"/>
    </source>
</evidence>
<evidence type="ECO:0000256" key="4">
    <source>
        <dbReference type="ARBA" id="ARBA00022989"/>
    </source>
</evidence>
<feature type="transmembrane region" description="Helical" evidence="6">
    <location>
        <begin position="328"/>
        <end position="349"/>
    </location>
</feature>
<dbReference type="InterPro" id="IPR050833">
    <property type="entry name" value="Poly_Biosynth_Transport"/>
</dbReference>
<dbReference type="Pfam" id="PF01943">
    <property type="entry name" value="Polysacc_synt"/>
    <property type="match status" value="1"/>
</dbReference>
<feature type="transmembrane region" description="Helical" evidence="6">
    <location>
        <begin position="42"/>
        <end position="62"/>
    </location>
</feature>
<dbReference type="Proteomes" id="UP000627292">
    <property type="component" value="Unassembled WGS sequence"/>
</dbReference>
<comment type="caution">
    <text evidence="7">The sequence shown here is derived from an EMBL/GenBank/DDBJ whole genome shotgun (WGS) entry which is preliminary data.</text>
</comment>
<evidence type="ECO:0000256" key="6">
    <source>
        <dbReference type="SAM" id="Phobius"/>
    </source>
</evidence>
<dbReference type="PANTHER" id="PTHR30250">
    <property type="entry name" value="PST FAMILY PREDICTED COLANIC ACID TRANSPORTER"/>
    <property type="match status" value="1"/>
</dbReference>
<keyword evidence="8" id="KW-1185">Reference proteome</keyword>
<keyword evidence="3 6" id="KW-0812">Transmembrane</keyword>
<dbReference type="AlphaFoldDB" id="A0A917J3H6"/>
<keyword evidence="4 6" id="KW-1133">Transmembrane helix</keyword>
<comment type="subcellular location">
    <subcellularLocation>
        <location evidence="1">Cell membrane</location>
        <topology evidence="1">Multi-pass membrane protein</topology>
    </subcellularLocation>
</comment>
<reference evidence="7" key="1">
    <citation type="journal article" date="2014" name="Int. J. Syst. Evol. Microbiol.">
        <title>Complete genome sequence of Corynebacterium casei LMG S-19264T (=DSM 44701T), isolated from a smear-ripened cheese.</title>
        <authorList>
            <consortium name="US DOE Joint Genome Institute (JGI-PGF)"/>
            <person name="Walter F."/>
            <person name="Albersmeier A."/>
            <person name="Kalinowski J."/>
            <person name="Ruckert C."/>
        </authorList>
    </citation>
    <scope>NUCLEOTIDE SEQUENCE</scope>
    <source>
        <strain evidence="7">CGMCC 1.15290</strain>
    </source>
</reference>
<dbReference type="InterPro" id="IPR002797">
    <property type="entry name" value="Polysacc_synth"/>
</dbReference>
<name>A0A917J3H6_9BACT</name>
<dbReference type="CDD" id="cd13128">
    <property type="entry name" value="MATE_Wzx_like"/>
    <property type="match status" value="1"/>
</dbReference>
<feature type="transmembrane region" description="Helical" evidence="6">
    <location>
        <begin position="361"/>
        <end position="379"/>
    </location>
</feature>
<reference evidence="7" key="2">
    <citation type="submission" date="2020-09" db="EMBL/GenBank/DDBJ databases">
        <authorList>
            <person name="Sun Q."/>
            <person name="Zhou Y."/>
        </authorList>
    </citation>
    <scope>NUCLEOTIDE SEQUENCE</scope>
    <source>
        <strain evidence="7">CGMCC 1.15290</strain>
    </source>
</reference>
<feature type="transmembrane region" description="Helical" evidence="6">
    <location>
        <begin position="147"/>
        <end position="165"/>
    </location>
</feature>
<feature type="transmembrane region" description="Helical" evidence="6">
    <location>
        <begin position="115"/>
        <end position="135"/>
    </location>
</feature>
<sequence length="435" mass="48694">MSTAGKLTKNFGALSVIQVANFLIPFLVLPVIVRVIGRANFGLLNFLTAVVTYFVLLINYGFDYTATRLVARNKDDKAVVNDIFSRVFFARLWLFVASVIVFALLFIAMDKLRQAPLVSILTFLTVLANVFMPNWLFQGMEQLQKAAIWNVVTKLVFNVVMLLLIHLPQDYWLYALFTTLSQVVAGVWLFIYACRRFQIKLVFVPLKKVMQLLYEDRAVFVSTLMINLYTTSNIVLLGLLKSEDEVGVFTAASRLVGVVQTMMLLPLSQTLFPHVGKAFSVAREEGLEEVRKLFPLVCAIAFCATAGVFITAPLVIKVLFGADFKASVNVLRIMAFTPLIVSISNLLGTQVLLNMKQDNKFLRMTIVGSGVCIALNLLLTPALSYYGTALAWVLTELLITAGMALIIYRQGIRLVDSRYWRVSWLMAAAGKLRKR</sequence>
<organism evidence="7 8">
    <name type="scientific">Filimonas zeae</name>
    <dbReference type="NCBI Taxonomy" id="1737353"/>
    <lineage>
        <taxon>Bacteria</taxon>
        <taxon>Pseudomonadati</taxon>
        <taxon>Bacteroidota</taxon>
        <taxon>Chitinophagia</taxon>
        <taxon>Chitinophagales</taxon>
        <taxon>Chitinophagaceae</taxon>
        <taxon>Filimonas</taxon>
    </lineage>
</organism>
<dbReference type="GO" id="GO:0005886">
    <property type="term" value="C:plasma membrane"/>
    <property type="evidence" value="ECO:0007669"/>
    <property type="project" value="UniProtKB-SubCell"/>
</dbReference>
<gene>
    <name evidence="7" type="ORF">GCM10011379_51140</name>
</gene>
<evidence type="ECO:0000256" key="1">
    <source>
        <dbReference type="ARBA" id="ARBA00004651"/>
    </source>
</evidence>